<dbReference type="InterPro" id="IPR007111">
    <property type="entry name" value="NACHT_NTPase"/>
</dbReference>
<dbReference type="Gene3D" id="3.40.50.300">
    <property type="entry name" value="P-loop containing nucleotide triphosphate hydrolases"/>
    <property type="match status" value="1"/>
</dbReference>
<evidence type="ECO:0000259" key="1">
    <source>
        <dbReference type="PROSITE" id="PS50837"/>
    </source>
</evidence>
<dbReference type="SUPFAM" id="SSF48726">
    <property type="entry name" value="Immunoglobulin"/>
    <property type="match status" value="1"/>
</dbReference>
<sequence length="1425" mass="163067">MATESKEVFLRQLKEHYHSLYNAVLPVPYVRDRMQCVGKVYVGGGIELLTFHEDHEIWKQVDSYQDILSDVPRMPQKRILEGEAGSGKSILSLQLVYDWCNNVEESLIKDVEIVLFLRLRQLRGIKSIFKAIKLFCLPKFSKFSEREIKGLINGSRSVVMILDGFDEYQEQNSDSDVMKVVLRKMFQTFDVIVTSRYMPKQFSSQSKRCRLTGFNENARDEYLRKVVVGNNAEAAERIKFRLRESFALSDLCKVPLFFVMFAHLTYEQEGNLKLNTVTSFFREVIKGFVGHFKNKMESDNVPKQNINQDHRILSKLAFEGLQKKKQQLSWTKQEMCDRIGEDVYNQYLRIGILVEKDVERFVDISASHISQTVTEVTFYHRLFCEWYAAHYLSDYAAKPNVRLDHRDGPNPAPPSPGVEGKDILENIDPLDTEYLYRFACGLNPEAAWKIDEYMTTKYGGEQFQMLCMIEKPEDPAKIRETLEQFCSGPVMIDRNHKMLQQKSTIQLLEILSDRDIPISSVWICNCFSRVDLSRKGIVLTSGLTVTNLRTLESIEIWKEGGQVTDAEFTQLLEFAKECPRLKKLNFVGYRFFTGISPELAVWCLGDRRWTPYRIRVSRRDFRKRWRTANIGPDSKETAIEASMGYLNFEKEDMLRHLDPIENEYVFRFASGLNSEAADKLDQYMTTRYGGEQFAMLCVLEQSGKTEKVLREINKLGATPVMFHSHQSKLQHQATVKLLQIAANENYPISSVWIYDSFQSVDLFAKTIDLRSGIAFPVLQTLACLEFREKDKKFSESEVTDIIAFSSLCPNLNTLKFVYCLMPRFTQIDALSSLLARNAHVLWDNDFGPPFEMNLTKGEWQNDNGPLTDAGYQDEIIFEMSRLGLFAFLICFAVRTTVKPVPPHPVIEQCGYDRTVCFAEVAQGSGLNCSIQDSRPGLELDWMIVTANGTKNITSNTIKTSNGVLTTSSVQAENPFAYTSILSLLLCKSNNIPWLLVTTKSFILIQNDAKGISIENAISKQSKVNSRLELKCTDNDLTYLVWKYKDGNDKKFNAILYGAFIKDNFTISEMRGFELDDGGSLVISEVKVENEGYYGCVYGNGTNDDITVYEVAVFVPPNPAYPVVDGCNPGQYCVLEVQRQGILTCTVRGIRPKIKLMWQTFYESSSTQISFSDQETTVTTNEDDTFDVSVTAHFNAMHSSNDKIRIECKVPDTKENIFRLSSKLDLLFVPAKLMKARSLHNDEENTMIPFLRQQPSDEFKVDDTCKHLILTSGFKFPKLRTLKALDIRESGKIMTEKETVGILSYCTQCDELKTLKFMYTLPPRVVSVESLNLLQQREVKVIWDTDFSSFSLDLISGVWQTEAGPVTDLEYQEQDYRVTVIDYSENATIQPLRGDFTITSDTEHDELYILCILHLINGNYIIVLGF</sequence>
<dbReference type="InterPro" id="IPR036179">
    <property type="entry name" value="Ig-like_dom_sf"/>
</dbReference>
<evidence type="ECO:0000313" key="3">
    <source>
        <dbReference type="Proteomes" id="UP001152320"/>
    </source>
</evidence>
<keyword evidence="3" id="KW-1185">Reference proteome</keyword>
<dbReference type="Proteomes" id="UP001152320">
    <property type="component" value="Chromosome 1"/>
</dbReference>
<dbReference type="InterPro" id="IPR027417">
    <property type="entry name" value="P-loop_NTPase"/>
</dbReference>
<dbReference type="PANTHER" id="PTHR46312">
    <property type="entry name" value="NACHT DOMAIN-CONTAINING PROTEIN"/>
    <property type="match status" value="1"/>
</dbReference>
<reference evidence="2" key="1">
    <citation type="submission" date="2021-10" db="EMBL/GenBank/DDBJ databases">
        <title>Tropical sea cucumber genome reveals ecological adaptation and Cuvierian tubules defense mechanism.</title>
        <authorList>
            <person name="Chen T."/>
        </authorList>
    </citation>
    <scope>NUCLEOTIDE SEQUENCE</scope>
    <source>
        <strain evidence="2">Nanhai2018</strain>
        <tissue evidence="2">Muscle</tissue>
    </source>
</reference>
<proteinExistence type="predicted"/>
<dbReference type="InterPro" id="IPR013783">
    <property type="entry name" value="Ig-like_fold"/>
</dbReference>
<name>A0A9Q1CRF3_HOLLE</name>
<dbReference type="SUPFAM" id="SSF52540">
    <property type="entry name" value="P-loop containing nucleoside triphosphate hydrolases"/>
    <property type="match status" value="1"/>
</dbReference>
<gene>
    <name evidence="2" type="ORF">HOLleu_02532</name>
</gene>
<accession>A0A9Q1CRF3</accession>
<protein>
    <submittedName>
        <fullName evidence="2">NLR family CARD domain-containing protein 4</fullName>
    </submittedName>
</protein>
<comment type="caution">
    <text evidence="2">The sequence shown here is derived from an EMBL/GenBank/DDBJ whole genome shotgun (WGS) entry which is preliminary data.</text>
</comment>
<dbReference type="OrthoDB" id="120976at2759"/>
<dbReference type="PROSITE" id="PS50837">
    <property type="entry name" value="NACHT"/>
    <property type="match status" value="1"/>
</dbReference>
<dbReference type="PANTHER" id="PTHR46312:SF2">
    <property type="entry name" value="NUCLEOTIDE-BINDING OLIGOMERIZATION DOMAIN-CONTAINING PROTEIN 2-LIKE"/>
    <property type="match status" value="1"/>
</dbReference>
<organism evidence="2 3">
    <name type="scientific">Holothuria leucospilota</name>
    <name type="common">Black long sea cucumber</name>
    <name type="synonym">Mertensiothuria leucospilota</name>
    <dbReference type="NCBI Taxonomy" id="206669"/>
    <lineage>
        <taxon>Eukaryota</taxon>
        <taxon>Metazoa</taxon>
        <taxon>Echinodermata</taxon>
        <taxon>Eleutherozoa</taxon>
        <taxon>Echinozoa</taxon>
        <taxon>Holothuroidea</taxon>
        <taxon>Aspidochirotacea</taxon>
        <taxon>Aspidochirotida</taxon>
        <taxon>Holothuriidae</taxon>
        <taxon>Holothuria</taxon>
    </lineage>
</organism>
<dbReference type="Pfam" id="PF05729">
    <property type="entry name" value="NACHT"/>
    <property type="match status" value="1"/>
</dbReference>
<dbReference type="Gene3D" id="2.60.40.10">
    <property type="entry name" value="Immunoglobulins"/>
    <property type="match status" value="2"/>
</dbReference>
<dbReference type="EMBL" id="JAIZAY010000001">
    <property type="protein sequence ID" value="KAJ8049686.1"/>
    <property type="molecule type" value="Genomic_DNA"/>
</dbReference>
<feature type="domain" description="NACHT" evidence="1">
    <location>
        <begin position="76"/>
        <end position="196"/>
    </location>
</feature>
<evidence type="ECO:0000313" key="2">
    <source>
        <dbReference type="EMBL" id="KAJ8049686.1"/>
    </source>
</evidence>